<dbReference type="PANTHER" id="PTHR21240:SF27">
    <property type="entry name" value="2-AMINO-3-CARBOXYMUCONATE-6-SEMIALDEHYDE DECARBOXYLASE"/>
    <property type="match status" value="1"/>
</dbReference>
<dbReference type="InterPro" id="IPR006680">
    <property type="entry name" value="Amidohydro-rel"/>
</dbReference>
<dbReference type="GO" id="GO:0001760">
    <property type="term" value="F:aminocarboxymuconate-semialdehyde decarboxylase activity"/>
    <property type="evidence" value="ECO:0007669"/>
    <property type="project" value="UniProtKB-UniRule"/>
</dbReference>
<organism evidence="13">
    <name type="scientific">Sarcoptes scabiei</name>
    <name type="common">Itch mite</name>
    <name type="synonym">Acarus scabiei</name>
    <dbReference type="NCBI Taxonomy" id="52283"/>
    <lineage>
        <taxon>Eukaryota</taxon>
        <taxon>Metazoa</taxon>
        <taxon>Ecdysozoa</taxon>
        <taxon>Arthropoda</taxon>
        <taxon>Chelicerata</taxon>
        <taxon>Arachnida</taxon>
        <taxon>Acari</taxon>
        <taxon>Acariformes</taxon>
        <taxon>Sarcoptiformes</taxon>
        <taxon>Astigmata</taxon>
        <taxon>Psoroptidia</taxon>
        <taxon>Sarcoptoidea</taxon>
        <taxon>Sarcoptidae</taxon>
        <taxon>Sarcoptinae</taxon>
        <taxon>Sarcoptes</taxon>
    </lineage>
</organism>
<dbReference type="AlphaFoldDB" id="A0A834R4R0"/>
<keyword evidence="15" id="KW-1185">Reference proteome</keyword>
<sequence>MNRTGIDRQILSTVPVMFSYWSKGEDNEIVARFLNDHLASVVNCWPERFSGLGTVPLQNVTLAIKELIRCKTDLHLNGIIIGTHCNERTLDDPIFEPFWRAAEEYVLPYIVGMTSETTATALTLAFSGVFQRHPHLKVLLSHGGGSLPYLCGRAVKAFRVYPNEMNPNVALPPDGFLRRSKNIFSDTLVHDRDALNLALNFFGEESLMLGSDFPFLLAEQNPGTLIESMNFDASIQEKLLYKNAIKFFNIV</sequence>
<dbReference type="EMBL" id="WVUK01000064">
    <property type="protein sequence ID" value="KAF7489649.1"/>
    <property type="molecule type" value="Genomic_DNA"/>
</dbReference>
<evidence type="ECO:0000256" key="11">
    <source>
        <dbReference type="RuleBase" id="RU366045"/>
    </source>
</evidence>
<dbReference type="GO" id="GO:0016787">
    <property type="term" value="F:hydrolase activity"/>
    <property type="evidence" value="ECO:0007669"/>
    <property type="project" value="InterPro"/>
</dbReference>
<keyword evidence="9 11" id="KW-0456">Lyase</keyword>
<reference evidence="14" key="3">
    <citation type="submission" date="2022-06" db="UniProtKB">
        <authorList>
            <consortium name="EnsemblMetazoa"/>
        </authorList>
    </citation>
    <scope>IDENTIFICATION</scope>
</reference>
<comment type="similarity">
    <text evidence="2">Belongs to the metallo-dependent hydrolases superfamily. ACMSD family.</text>
</comment>
<keyword evidence="8" id="KW-0862">Zinc</keyword>
<reference evidence="15" key="1">
    <citation type="journal article" date="2020" name="PLoS Negl. Trop. Dis.">
        <title>High-quality nuclear genome for Sarcoptes scabiei-A critical resource for a neglected parasite.</title>
        <authorList>
            <person name="Korhonen P.K."/>
            <person name="Gasser R.B."/>
            <person name="Ma G."/>
            <person name="Wang T."/>
            <person name="Stroehlein A.J."/>
            <person name="Young N.D."/>
            <person name="Ang C.S."/>
            <person name="Fernando D.D."/>
            <person name="Lu H.C."/>
            <person name="Taylor S."/>
            <person name="Reynolds S.L."/>
            <person name="Mofiz E."/>
            <person name="Najaraj S.H."/>
            <person name="Gowda H."/>
            <person name="Madugundu A."/>
            <person name="Renuse S."/>
            <person name="Holt D."/>
            <person name="Pandey A."/>
            <person name="Papenfuss A.T."/>
            <person name="Fischer K."/>
        </authorList>
    </citation>
    <scope>NUCLEOTIDE SEQUENCE [LARGE SCALE GENOMIC DNA]</scope>
</reference>
<evidence type="ECO:0000256" key="1">
    <source>
        <dbReference type="ARBA" id="ARBA00005079"/>
    </source>
</evidence>
<dbReference type="OrthoDB" id="191270at2759"/>
<dbReference type="SUPFAM" id="SSF51556">
    <property type="entry name" value="Metallo-dependent hydrolases"/>
    <property type="match status" value="1"/>
</dbReference>
<proteinExistence type="inferred from homology"/>
<comment type="catalytic activity">
    <reaction evidence="11">
        <text>2-amino-3-carboxymuconate 6-semialdehyde + H(+) = 2-aminomuconate 6-semialdehyde + CO2</text>
        <dbReference type="Rhea" id="RHEA:16557"/>
        <dbReference type="ChEBI" id="CHEBI:15378"/>
        <dbReference type="ChEBI" id="CHEBI:16526"/>
        <dbReference type="ChEBI" id="CHEBI:77634"/>
        <dbReference type="ChEBI" id="CHEBI:77803"/>
        <dbReference type="EC" id="4.1.1.45"/>
    </reaction>
</comment>
<feature type="domain" description="Amidohydrolase-related" evidence="12">
    <location>
        <begin position="21"/>
        <end position="249"/>
    </location>
</feature>
<reference evidence="13" key="2">
    <citation type="submission" date="2020-01" db="EMBL/GenBank/DDBJ databases">
        <authorList>
            <person name="Korhonen P.K.K."/>
            <person name="Guangxu M.G."/>
            <person name="Wang T.W."/>
            <person name="Stroehlein A.J.S."/>
            <person name="Young N.D."/>
            <person name="Ang C.-S.A."/>
            <person name="Fernando D.W.F."/>
            <person name="Lu H.L."/>
            <person name="Taylor S.T."/>
            <person name="Ehtesham M.E.M."/>
            <person name="Najaraj S.H.N."/>
            <person name="Harsha G.H.G."/>
            <person name="Madugundu A.M."/>
            <person name="Renuse S.R."/>
            <person name="Holt D.H."/>
            <person name="Pandey A.P."/>
            <person name="Papenfuss A.P."/>
            <person name="Gasser R.B.G."/>
            <person name="Fischer K.F."/>
        </authorList>
    </citation>
    <scope>NUCLEOTIDE SEQUENCE</scope>
    <source>
        <strain evidence="13">SSS_KF_BRIS2020</strain>
    </source>
</reference>
<keyword evidence="6" id="KW-0479">Metal-binding</keyword>
<dbReference type="InterPro" id="IPR032465">
    <property type="entry name" value="ACMSD"/>
</dbReference>
<dbReference type="GO" id="GO:0019748">
    <property type="term" value="P:secondary metabolic process"/>
    <property type="evidence" value="ECO:0007669"/>
    <property type="project" value="TreeGrafter"/>
</dbReference>
<dbReference type="Proteomes" id="UP000070412">
    <property type="component" value="Unassembled WGS sequence"/>
</dbReference>
<comment type="pathway">
    <text evidence="1 11">Secondary metabolite metabolism; quinolate metabolism.</text>
</comment>
<evidence type="ECO:0000256" key="4">
    <source>
        <dbReference type="ARBA" id="ARBA00012365"/>
    </source>
</evidence>
<evidence type="ECO:0000256" key="9">
    <source>
        <dbReference type="ARBA" id="ARBA00023239"/>
    </source>
</evidence>
<evidence type="ECO:0000313" key="14">
    <source>
        <dbReference type="EnsemblMetazoa" id="KAF7489649.1"/>
    </source>
</evidence>
<name>A0A834R4R0_SARSC</name>
<dbReference type="EC" id="4.1.1.45" evidence="4 11"/>
<evidence type="ECO:0000313" key="13">
    <source>
        <dbReference type="EMBL" id="KAF7489649.1"/>
    </source>
</evidence>
<dbReference type="Pfam" id="PF04909">
    <property type="entry name" value="Amidohydro_2"/>
    <property type="match status" value="1"/>
</dbReference>
<dbReference type="GO" id="GO:0005829">
    <property type="term" value="C:cytosol"/>
    <property type="evidence" value="ECO:0007669"/>
    <property type="project" value="UniProtKB-UniRule"/>
</dbReference>
<keyword evidence="7 11" id="KW-0210">Decarboxylase</keyword>
<protein>
    <recommendedName>
        <fullName evidence="5 11">2-amino-3-carboxymuconate-6-semialdehyde decarboxylase</fullName>
        <ecNumber evidence="4 11">4.1.1.45</ecNumber>
    </recommendedName>
    <alternativeName>
        <fullName evidence="10 11">Picolinate carboxylase</fullName>
    </alternativeName>
</protein>
<accession>A0A834R4R0</accession>
<dbReference type="GO" id="GO:0046872">
    <property type="term" value="F:metal ion binding"/>
    <property type="evidence" value="ECO:0007669"/>
    <property type="project" value="UniProtKB-KW"/>
</dbReference>
<dbReference type="PANTHER" id="PTHR21240">
    <property type="entry name" value="2-AMINO-3-CARBOXYLMUCONATE-6-SEMIALDEHYDE DECARBOXYLASE"/>
    <property type="match status" value="1"/>
</dbReference>
<evidence type="ECO:0000313" key="15">
    <source>
        <dbReference type="Proteomes" id="UP000070412"/>
    </source>
</evidence>
<evidence type="ECO:0000259" key="12">
    <source>
        <dbReference type="Pfam" id="PF04909"/>
    </source>
</evidence>
<comment type="subunit">
    <text evidence="3 11">Monomer.</text>
</comment>
<evidence type="ECO:0000256" key="6">
    <source>
        <dbReference type="ARBA" id="ARBA00022723"/>
    </source>
</evidence>
<evidence type="ECO:0000256" key="2">
    <source>
        <dbReference type="ARBA" id="ARBA00005871"/>
    </source>
</evidence>
<dbReference type="InterPro" id="IPR032466">
    <property type="entry name" value="Metal_Hydrolase"/>
</dbReference>
<gene>
    <name evidence="13" type="ORF">SSS_7588</name>
</gene>
<evidence type="ECO:0000256" key="5">
    <source>
        <dbReference type="ARBA" id="ARBA00021214"/>
    </source>
</evidence>
<dbReference type="UniPathway" id="UPA00270"/>
<evidence type="ECO:0000256" key="7">
    <source>
        <dbReference type="ARBA" id="ARBA00022793"/>
    </source>
</evidence>
<evidence type="ECO:0000256" key="3">
    <source>
        <dbReference type="ARBA" id="ARBA00011245"/>
    </source>
</evidence>
<evidence type="ECO:0000256" key="10">
    <source>
        <dbReference type="ARBA" id="ARBA00031120"/>
    </source>
</evidence>
<dbReference type="EnsemblMetazoa" id="SSS_7588s_mrna">
    <property type="protein sequence ID" value="KAF7489649.1"/>
    <property type="gene ID" value="SSS_7588"/>
</dbReference>
<evidence type="ECO:0000256" key="8">
    <source>
        <dbReference type="ARBA" id="ARBA00022833"/>
    </source>
</evidence>
<comment type="function">
    <text evidence="11">Converts alpha-amino-beta-carboxymuconate-epsilon-semialdehyde (ACMS) to alpha-aminomuconate semialdehyde (AMS).</text>
</comment>
<dbReference type="GO" id="GO:1904985">
    <property type="term" value="P:negative regulation of quinolinate biosynthetic process"/>
    <property type="evidence" value="ECO:0007669"/>
    <property type="project" value="UniProtKB-UniRule"/>
</dbReference>
<dbReference type="Gene3D" id="3.20.20.140">
    <property type="entry name" value="Metal-dependent hydrolases"/>
    <property type="match status" value="1"/>
</dbReference>